<organism evidence="3 4">
    <name type="scientific">Gonapodya prolifera (strain JEL478)</name>
    <name type="common">Monoblepharis prolifera</name>
    <dbReference type="NCBI Taxonomy" id="1344416"/>
    <lineage>
        <taxon>Eukaryota</taxon>
        <taxon>Fungi</taxon>
        <taxon>Fungi incertae sedis</taxon>
        <taxon>Chytridiomycota</taxon>
        <taxon>Chytridiomycota incertae sedis</taxon>
        <taxon>Monoblepharidomycetes</taxon>
        <taxon>Monoblepharidales</taxon>
        <taxon>Gonapodyaceae</taxon>
        <taxon>Gonapodya</taxon>
    </lineage>
</organism>
<gene>
    <name evidence="3" type="ORF">M427DRAFT_69270</name>
</gene>
<evidence type="ECO:0000313" key="4">
    <source>
        <dbReference type="Proteomes" id="UP000070544"/>
    </source>
</evidence>
<keyword evidence="1" id="KW-0408">Iron</keyword>
<keyword evidence="1" id="KW-0479">Metal-binding</keyword>
<keyword evidence="4" id="KW-1185">Reference proteome</keyword>
<dbReference type="InterPro" id="IPR005123">
    <property type="entry name" value="Oxoglu/Fe-dep_dioxygenase_dom"/>
</dbReference>
<dbReference type="OrthoDB" id="288590at2759"/>
<dbReference type="GO" id="GO:0016491">
    <property type="term" value="F:oxidoreductase activity"/>
    <property type="evidence" value="ECO:0007669"/>
    <property type="project" value="UniProtKB-KW"/>
</dbReference>
<evidence type="ECO:0000259" key="2">
    <source>
        <dbReference type="PROSITE" id="PS51471"/>
    </source>
</evidence>
<comment type="similarity">
    <text evidence="1">Belongs to the iron/ascorbate-dependent oxidoreductase family.</text>
</comment>
<dbReference type="OMA" id="RYMIYNV"/>
<dbReference type="STRING" id="1344416.A0A139AHK2"/>
<evidence type="ECO:0000256" key="1">
    <source>
        <dbReference type="RuleBase" id="RU003682"/>
    </source>
</evidence>
<dbReference type="PROSITE" id="PS51471">
    <property type="entry name" value="FE2OG_OXY"/>
    <property type="match status" value="1"/>
</dbReference>
<dbReference type="InterPro" id="IPR026992">
    <property type="entry name" value="DIOX_N"/>
</dbReference>
<dbReference type="PRINTS" id="PR00682">
    <property type="entry name" value="IPNSYNTHASE"/>
</dbReference>
<dbReference type="InterPro" id="IPR050231">
    <property type="entry name" value="Iron_ascorbate_oxido_reductase"/>
</dbReference>
<dbReference type="AlphaFoldDB" id="A0A139AHK2"/>
<dbReference type="Proteomes" id="UP000070544">
    <property type="component" value="Unassembled WGS sequence"/>
</dbReference>
<dbReference type="Pfam" id="PF14226">
    <property type="entry name" value="DIOX_N"/>
    <property type="match status" value="1"/>
</dbReference>
<dbReference type="InterPro" id="IPR044861">
    <property type="entry name" value="IPNS-like_FE2OG_OXY"/>
</dbReference>
<proteinExistence type="inferred from homology"/>
<protein>
    <submittedName>
        <fullName evidence="3">Clavaminate synthase-like protein</fullName>
    </submittedName>
</protein>
<feature type="domain" description="Fe2OG dioxygenase" evidence="2">
    <location>
        <begin position="186"/>
        <end position="293"/>
    </location>
</feature>
<name>A0A139AHK2_GONPJ</name>
<keyword evidence="1" id="KW-0560">Oxidoreductase</keyword>
<dbReference type="EMBL" id="KQ965754">
    <property type="protein sequence ID" value="KXS16302.1"/>
    <property type="molecule type" value="Genomic_DNA"/>
</dbReference>
<dbReference type="SUPFAM" id="SSF51197">
    <property type="entry name" value="Clavaminate synthase-like"/>
    <property type="match status" value="1"/>
</dbReference>
<dbReference type="InterPro" id="IPR027443">
    <property type="entry name" value="IPNS-like_sf"/>
</dbReference>
<sequence>MTVDVDFNAEVAENWAPLVTVDLRYVEGDFEQKRFDIAKDLKEACFGAGFFILVNHGIDDPSLMYSIVPKVLSLSKDEKLSFKSTASVDGDYTGYVGDGSGNNVEYYNVGKFIPQFQKPHPEVIKQHYDEIKAFSHECHRVALQVKRLLAIALEIPASASHSSRRVPGSPFAEHYIEDLHRLEDVSGDHLRFMRYPAVSAEVDAQRNNIRVPAHTDYGSLTMMFNPRVVALQVLTSTHWRFVKPTPGALICNIGDTLQFITGNVLKSTQHRVMRPPGDLGGLERHNLIYFSRATDTVRLGAVPSPFVDETAGEVGLTAGEWVAKRVQATTKRIDTRTDEDRRKAEAEYDQLQRVINEKQGYAATSQL</sequence>
<dbReference type="GO" id="GO:0046872">
    <property type="term" value="F:metal ion binding"/>
    <property type="evidence" value="ECO:0007669"/>
    <property type="project" value="UniProtKB-KW"/>
</dbReference>
<accession>A0A139AHK2</accession>
<evidence type="ECO:0000313" key="3">
    <source>
        <dbReference type="EMBL" id="KXS16302.1"/>
    </source>
</evidence>
<dbReference type="Pfam" id="PF03171">
    <property type="entry name" value="2OG-FeII_Oxy"/>
    <property type="match status" value="1"/>
</dbReference>
<dbReference type="PANTHER" id="PTHR47990">
    <property type="entry name" value="2-OXOGLUTARATE (2OG) AND FE(II)-DEPENDENT OXYGENASE SUPERFAMILY PROTEIN-RELATED"/>
    <property type="match status" value="1"/>
</dbReference>
<reference evidence="3 4" key="1">
    <citation type="journal article" date="2015" name="Genome Biol. Evol.">
        <title>Phylogenomic analyses indicate that early fungi evolved digesting cell walls of algal ancestors of land plants.</title>
        <authorList>
            <person name="Chang Y."/>
            <person name="Wang S."/>
            <person name="Sekimoto S."/>
            <person name="Aerts A.L."/>
            <person name="Choi C."/>
            <person name="Clum A."/>
            <person name="LaButti K.M."/>
            <person name="Lindquist E.A."/>
            <person name="Yee Ngan C."/>
            <person name="Ohm R.A."/>
            <person name="Salamov A.A."/>
            <person name="Grigoriev I.V."/>
            <person name="Spatafora J.W."/>
            <person name="Berbee M.L."/>
        </authorList>
    </citation>
    <scope>NUCLEOTIDE SEQUENCE [LARGE SCALE GENOMIC DNA]</scope>
    <source>
        <strain evidence="3 4">JEL478</strain>
    </source>
</reference>
<dbReference type="Gene3D" id="2.60.120.330">
    <property type="entry name" value="B-lactam Antibiotic, Isopenicillin N Synthase, Chain"/>
    <property type="match status" value="1"/>
</dbReference>